<evidence type="ECO:0000313" key="2">
    <source>
        <dbReference type="EMBL" id="WOV83620.1"/>
    </source>
</evidence>
<keyword evidence="1" id="KW-1133">Transmembrane helix</keyword>
<proteinExistence type="predicted"/>
<accession>A0ABZ0KTA3</accession>
<feature type="transmembrane region" description="Helical" evidence="1">
    <location>
        <begin position="185"/>
        <end position="205"/>
    </location>
</feature>
<dbReference type="NCBIfam" id="TIGR04104">
    <property type="entry name" value="cxxc_20_cxxc"/>
    <property type="match status" value="1"/>
</dbReference>
<reference evidence="2 3" key="1">
    <citation type="submission" date="2023-01" db="EMBL/GenBank/DDBJ databases">
        <title>Sporosarcina sp. nov., isolated from Korean tranditional fermented seafood 'Jeotgal'.</title>
        <authorList>
            <person name="Yang A.-I."/>
        </authorList>
    </citation>
    <scope>NUCLEOTIDE SEQUENCE [LARGE SCALE GENOMIC DNA]</scope>
    <source>
        <strain evidence="2 3">B2O-1</strain>
    </source>
</reference>
<dbReference type="InterPro" id="IPR026369">
    <property type="entry name" value="CxxC_20_CxxC"/>
</dbReference>
<dbReference type="EMBL" id="CP116341">
    <property type="protein sequence ID" value="WOV83620.1"/>
    <property type="molecule type" value="Genomic_DNA"/>
</dbReference>
<evidence type="ECO:0000313" key="3">
    <source>
        <dbReference type="Proteomes" id="UP001303532"/>
    </source>
</evidence>
<name>A0ABZ0KTA3_9BACL</name>
<dbReference type="RefSeq" id="WP_323691312.1">
    <property type="nucleotide sequence ID" value="NZ_CP116341.1"/>
</dbReference>
<feature type="transmembrane region" description="Helical" evidence="1">
    <location>
        <begin position="42"/>
        <end position="61"/>
    </location>
</feature>
<keyword evidence="3" id="KW-1185">Reference proteome</keyword>
<protein>
    <recommendedName>
        <fullName evidence="4">CXXC-20-CXXC protein</fullName>
    </recommendedName>
</protein>
<feature type="transmembrane region" description="Helical" evidence="1">
    <location>
        <begin position="85"/>
        <end position="107"/>
    </location>
</feature>
<feature type="transmembrane region" description="Helical" evidence="1">
    <location>
        <begin position="162"/>
        <end position="179"/>
    </location>
</feature>
<gene>
    <name evidence="2" type="ORF">PGH26_12115</name>
</gene>
<organism evidence="2 3">
    <name type="scientific">Sporosarcina jeotgali</name>
    <dbReference type="NCBI Taxonomy" id="3020056"/>
    <lineage>
        <taxon>Bacteria</taxon>
        <taxon>Bacillati</taxon>
        <taxon>Bacillota</taxon>
        <taxon>Bacilli</taxon>
        <taxon>Bacillales</taxon>
        <taxon>Caryophanaceae</taxon>
        <taxon>Sporosarcina</taxon>
    </lineage>
</organism>
<dbReference type="Proteomes" id="UP001303532">
    <property type="component" value="Chromosome"/>
</dbReference>
<evidence type="ECO:0000256" key="1">
    <source>
        <dbReference type="SAM" id="Phobius"/>
    </source>
</evidence>
<keyword evidence="1" id="KW-0812">Transmembrane</keyword>
<evidence type="ECO:0008006" key="4">
    <source>
        <dbReference type="Google" id="ProtNLM"/>
    </source>
</evidence>
<sequence>MDSIKEQLNIELQRIIFDNKRKQELIHNVKNSRKPKTRGSVWTYRIVLSSFVLLSMAFVWINRNEENPSTVTQADGGGTLTIIDLLAYDSVKTLLLASSFLIIYGLCKRSIRKEGRTLPVCANCGAGWSRKLALKKAFRNEKTACPNCSEMNYQTRKSRKKMSLFQLFIPVMIIAANLFEHGIYGVFIYLAFLTLLNIRLVPFYVELQLEDPMNEPLW</sequence>
<keyword evidence="1" id="KW-0472">Membrane</keyword>